<feature type="region of interest" description="Disordered" evidence="1">
    <location>
        <begin position="1181"/>
        <end position="1235"/>
    </location>
</feature>
<accession>A0A6A8A7F8</accession>
<dbReference type="GO" id="GO:0090313">
    <property type="term" value="P:regulation of protein targeting to membrane"/>
    <property type="evidence" value="ECO:0007669"/>
    <property type="project" value="TreeGrafter"/>
</dbReference>
<dbReference type="AlphaFoldDB" id="A0A6A8A7F8"/>
<feature type="compositionally biased region" description="Basic and acidic residues" evidence="1">
    <location>
        <begin position="1181"/>
        <end position="1204"/>
    </location>
</feature>
<dbReference type="PANTHER" id="PTHR30441:SF4">
    <property type="entry name" value="PROTEIN ASMA"/>
    <property type="match status" value="1"/>
</dbReference>
<dbReference type="Proteomes" id="UP000435138">
    <property type="component" value="Unassembled WGS sequence"/>
</dbReference>
<name>A0A6A8A7F8_9HYPH</name>
<proteinExistence type="predicted"/>
<dbReference type="GO" id="GO:0005886">
    <property type="term" value="C:plasma membrane"/>
    <property type="evidence" value="ECO:0007669"/>
    <property type="project" value="TreeGrafter"/>
</dbReference>
<feature type="domain" description="AsmA" evidence="2">
    <location>
        <begin position="5"/>
        <end position="128"/>
    </location>
</feature>
<evidence type="ECO:0000313" key="4">
    <source>
        <dbReference type="Proteomes" id="UP000435138"/>
    </source>
</evidence>
<organism evidence="3 4">
    <name type="scientific">Endobacterium cereale</name>
    <dbReference type="NCBI Taxonomy" id="2663029"/>
    <lineage>
        <taxon>Bacteria</taxon>
        <taxon>Pseudomonadati</taxon>
        <taxon>Pseudomonadota</taxon>
        <taxon>Alphaproteobacteria</taxon>
        <taxon>Hyphomicrobiales</taxon>
        <taxon>Rhizobiaceae</taxon>
        <taxon>Endobacterium</taxon>
    </lineage>
</organism>
<evidence type="ECO:0000313" key="3">
    <source>
        <dbReference type="EMBL" id="MQY47232.1"/>
    </source>
</evidence>
<comment type="caution">
    <text evidence="3">The sequence shown here is derived from an EMBL/GenBank/DDBJ whole genome shotgun (WGS) entry which is preliminary data.</text>
</comment>
<keyword evidence="4" id="KW-1185">Reference proteome</keyword>
<dbReference type="InterPro" id="IPR007844">
    <property type="entry name" value="AsmA"/>
</dbReference>
<gene>
    <name evidence="3" type="ORF">GAO09_14425</name>
</gene>
<feature type="compositionally biased region" description="Polar residues" evidence="1">
    <location>
        <begin position="1222"/>
        <end position="1235"/>
    </location>
</feature>
<dbReference type="Pfam" id="PF05170">
    <property type="entry name" value="AsmA"/>
    <property type="match status" value="1"/>
</dbReference>
<protein>
    <submittedName>
        <fullName evidence="3">AsmA family protein</fullName>
    </submittedName>
</protein>
<dbReference type="InterPro" id="IPR052894">
    <property type="entry name" value="AsmA-related"/>
</dbReference>
<dbReference type="EMBL" id="WIXI01000044">
    <property type="protein sequence ID" value="MQY47232.1"/>
    <property type="molecule type" value="Genomic_DNA"/>
</dbReference>
<dbReference type="InterPro" id="IPR017023">
    <property type="entry name" value="UCP034039"/>
</dbReference>
<reference evidence="3 4" key="1">
    <citation type="submission" date="2019-11" db="EMBL/GenBank/DDBJ databases">
        <title>Genome analysis of Rhizobacterium cereale a novel genus and species isolated from maize roots in North Spain.</title>
        <authorList>
            <person name="Menendez E."/>
            <person name="Flores-Felix J.D."/>
            <person name="Ramirez-Bahena M.-H."/>
            <person name="Igual J.M."/>
            <person name="Garcia-Fraile P."/>
            <person name="Peix A."/>
            <person name="Velazquez E."/>
        </authorList>
    </citation>
    <scope>NUCLEOTIDE SEQUENCE [LARGE SCALE GENOMIC DNA]</scope>
    <source>
        <strain evidence="3 4">RZME27</strain>
    </source>
</reference>
<evidence type="ECO:0000259" key="2">
    <source>
        <dbReference type="Pfam" id="PF05170"/>
    </source>
</evidence>
<evidence type="ECO:0000256" key="1">
    <source>
        <dbReference type="SAM" id="MobiDB-lite"/>
    </source>
</evidence>
<dbReference type="PANTHER" id="PTHR30441">
    <property type="entry name" value="DUF748 DOMAIN-CONTAINING PROTEIN"/>
    <property type="match status" value="1"/>
</dbReference>
<sequence length="1235" mass="130903">MLGRLMLFLGGLVVVALFTALFAPFFLDWSSFRTEFENQASRILGKKVTVHGNVDARILPFPSVTMHDVRIGRDTDGTPQVQAAEFSMDMELAPFMSGEARIFDMRIVRPKARIRVLPDGTLDWTRGSRVDIPARNVVLEDVHVTDAEIEFIDEQTGRTRRLTAFNADMAAASLAGPWRADGTANLDGYDARFNFSSGEPDTAGGTVPLRLRLWPDLQAIELQLDGALAIKEGRAGYEGGFNLVTLAEETDEEPVTPPPPGPRVRGRFELTNDRIRIPEYRLELGAADNPYVTTGEATLDTGENPEFLLTGDGQQIDVNRLTQDETGGKTSRNPAVSAQRRLNALIRMAAAIPIPQVPGKVSLSLPAIVLNDTTMRDIHLDLRPAGKGWAVDNVVVTLPGRTRVEAKGNLQLAGNAAFSGDVLLASNQPSGFADWLSGKVDPAIRRLSSAGFSAKVDLTTERQRFEGLELAIGNATLTGNIERQSLPEQTPSLTVDLAGNEIDIDAMRALGSLLSGDDAGRDVLDHKLSGTLRADRFNAFGVAADKVDTSFAFADGALSLERLTVGDIAGAEITANGRFEGSLLAYAGTGTVALKSSDPTAFLAMLRDRLPRNPALAKLADIAGWYAETDLKVDVTVGGNVNGLAASLSGVSNGSRVNGDIRLPELFDLTDNNSFVAKASLENPNASTLFGQAGLDPLPFDVDGDGRLTVAVSGGEDKPATVDLAYAAGETTFSAKGEINLIDPGFGNGKLALAATSPDIEPYLLMTGIGLPQFGAGLPAKLSTDLTLTPEAITVAALDGTLSGNALSGEIRLDRSTPALAASGRLAIDTLDLAWLGEAIYGPLTNAETGRLTSKDFSLPVFGGADVTLDVSAKTLRTDFAAAVTGFTGRITHRGGNLTIENLAGIWNGGKIGGRVMMSNGQGVGIFQTRLTLEGGNLAPLLWQAESGAPVATGGVGFDLVAEATAKSVADLLGSASGSGQVRLSNITVNGLNPGLLTPLLTQADGIKGEVTAAKVQPLVAALVHAGQTRIGDVAIPFTMTNGEARAQNIAAADGAAKLNGALRLNFSENTLAGEIAVGFDAGEEALAGGDAALKLVYSGDLSEPTETIDVSDMSNFLSMRAFEKERRRVETLQASVLEKQRLRREAALYTFRENERRIAREKAVADEKARLEEDARIAAEQEQRRQLEEKAADERRRREEAEPRLTLPPADGGSGTPALDFNTQDFRSLPGVQQ</sequence>
<dbReference type="PIRSF" id="PIRSF034039">
    <property type="entry name" value="UCP034039"/>
    <property type="match status" value="1"/>
</dbReference>